<dbReference type="Proteomes" id="UP000053617">
    <property type="component" value="Unassembled WGS sequence"/>
</dbReference>
<evidence type="ECO:0000313" key="3">
    <source>
        <dbReference type="Proteomes" id="UP000053617"/>
    </source>
</evidence>
<accession>A0A0D2G357</accession>
<reference evidence="2 3" key="1">
    <citation type="submission" date="2015-01" db="EMBL/GenBank/DDBJ databases">
        <title>The Genome Sequence of Rhinocladiella mackenzie CBS 650.93.</title>
        <authorList>
            <consortium name="The Broad Institute Genomics Platform"/>
            <person name="Cuomo C."/>
            <person name="de Hoog S."/>
            <person name="Gorbushina A."/>
            <person name="Stielow B."/>
            <person name="Teixiera M."/>
            <person name="Abouelleil A."/>
            <person name="Chapman S.B."/>
            <person name="Priest M."/>
            <person name="Young S.K."/>
            <person name="Wortman J."/>
            <person name="Nusbaum C."/>
            <person name="Birren B."/>
        </authorList>
    </citation>
    <scope>NUCLEOTIDE SEQUENCE [LARGE SCALE GENOMIC DNA]</scope>
    <source>
        <strain evidence="2 3">CBS 650.93</strain>
    </source>
</reference>
<dbReference type="OrthoDB" id="5422688at2759"/>
<organism evidence="2 3">
    <name type="scientific">Rhinocladiella mackenziei CBS 650.93</name>
    <dbReference type="NCBI Taxonomy" id="1442369"/>
    <lineage>
        <taxon>Eukaryota</taxon>
        <taxon>Fungi</taxon>
        <taxon>Dikarya</taxon>
        <taxon>Ascomycota</taxon>
        <taxon>Pezizomycotina</taxon>
        <taxon>Eurotiomycetes</taxon>
        <taxon>Chaetothyriomycetidae</taxon>
        <taxon>Chaetothyriales</taxon>
        <taxon>Herpotrichiellaceae</taxon>
        <taxon>Rhinocladiella</taxon>
    </lineage>
</organism>
<feature type="compositionally biased region" description="Basic and acidic residues" evidence="1">
    <location>
        <begin position="368"/>
        <end position="378"/>
    </location>
</feature>
<feature type="region of interest" description="Disordered" evidence="1">
    <location>
        <begin position="348"/>
        <end position="378"/>
    </location>
</feature>
<dbReference type="EMBL" id="KN847475">
    <property type="protein sequence ID" value="KIX08977.1"/>
    <property type="molecule type" value="Genomic_DNA"/>
</dbReference>
<dbReference type="AlphaFoldDB" id="A0A0D2G357"/>
<evidence type="ECO:0000313" key="2">
    <source>
        <dbReference type="EMBL" id="KIX08977.1"/>
    </source>
</evidence>
<dbReference type="VEuPathDB" id="FungiDB:Z518_00055"/>
<sequence>MLLSTLKSWSPFRIDALGLVTILGFHEINLSVGRFLHSWITECLPFLGAFTVASNQILEPIPGFVLYNISDGIMATDLSSWFTRWLTLYPLTYTSTVLEFKTDANPLPHPRWLASPSLGICVCSPLIVLACLMGDWWGLANALSMTASVIVRKVILLQNRAAIDRAVLLSTSPSLPQDEVVKAFLTTPSGKAVTIYAPRRIVINVLLTNTTPLNPALYSATRMTGWASFAIHIVALGMTSLFNQLLSVAVLAVSTILAIRGVGDMPHLLGERLYIDVSCRSANEFRAAAYAALNLSEKEEQSMVLWNLFPHRSNTRWWERYRAAIDERSGGNKQWASWDKILAGTVTHSSLESESETRTGNDGLGAPVEKEQYGGEQG</sequence>
<dbReference type="GeneID" id="25288126"/>
<proteinExistence type="predicted"/>
<keyword evidence="3" id="KW-1185">Reference proteome</keyword>
<dbReference type="HOGENOM" id="CLU_032657_0_0_1"/>
<dbReference type="RefSeq" id="XP_013276113.1">
    <property type="nucleotide sequence ID" value="XM_013420659.1"/>
</dbReference>
<protein>
    <submittedName>
        <fullName evidence="2">Rhinocladiella mackenziei CBS 650.93 unplaced genomic scaffold supercont1.1, whole genome shotgun sequence</fullName>
    </submittedName>
</protein>
<gene>
    <name evidence="2" type="ORF">Z518_00055</name>
</gene>
<evidence type="ECO:0000256" key="1">
    <source>
        <dbReference type="SAM" id="MobiDB-lite"/>
    </source>
</evidence>
<name>A0A0D2G357_9EURO</name>